<keyword evidence="3 8" id="KW-0963">Cytoplasm</keyword>
<gene>
    <name evidence="8 10" type="primary">rnr</name>
    <name evidence="10" type="ORF">RJT31_02845</name>
</gene>
<dbReference type="InterPro" id="IPR013223">
    <property type="entry name" value="RNase_B_OB_dom"/>
</dbReference>
<dbReference type="RefSeq" id="WP_348769417.1">
    <property type="nucleotide sequence ID" value="NZ_CP135018.1"/>
</dbReference>
<accession>A0AAU6W521</accession>
<organism evidence="10">
    <name type="scientific">Buchnera aphidicola</name>
    <name type="common">Aphis aurantii</name>
    <dbReference type="NCBI Taxonomy" id="1470492"/>
    <lineage>
        <taxon>Bacteria</taxon>
        <taxon>Pseudomonadati</taxon>
        <taxon>Pseudomonadota</taxon>
        <taxon>Gammaproteobacteria</taxon>
        <taxon>Enterobacterales</taxon>
        <taxon>Erwiniaceae</taxon>
        <taxon>Buchnera</taxon>
    </lineage>
</organism>
<dbReference type="InterPro" id="IPR011129">
    <property type="entry name" value="CSD"/>
</dbReference>
<evidence type="ECO:0000256" key="5">
    <source>
        <dbReference type="ARBA" id="ARBA00022801"/>
    </source>
</evidence>
<keyword evidence="5 8" id="KW-0378">Hydrolase</keyword>
<sequence length="730" mass="85499">MVVDTYQQNNHKKFIHLIPSRECILSFLKTYKDLINQKKIENKFNINHQKDKKALRRRLRAMERDKQIVYTYNHCYIALENLKIVIGKVIGHRDGYGFLRSETLQEDLWLSIQQMKLCIHGDIVLAHIVRYEKKGKNLAKILKILKPNNVLIVGRYYIENNMKYVTPDDNRFNFKIFIFSSTITKNLAIGSIVVVKLNRNVLNKNNKIQGTIVEVLGSSYKMHTALITNIAIRTHDIPYLWPKEVENQLHTINNKIDKKEFKNRIDLRHLPFFTIDEKDSCDFDDAVFCKKKTSKEGWDLLVAISDVSHYVKPGTPLDQEALKRGNSIYFPKLVIPMLPEKISINLCSLNPYVERLCLICEMSLSNTGELTQYKHYEAIICSHGRFTYDEIFKIWNHDIQLCLKYNRLLKHIKNLLSLQKIFKKYNISKKGIYFENTEIKFNLDANFKIKNIYRHIRNDAHKFIESCMILANIASSKLIKKYQYPILFRNHDRPSQDSIENLRIVLSELGLFLPGGKNPKSIDYSDFLTKIKSRPDYEMIQTVLLRSMKQAVYSPDNHGHFGLSLSSYVHFTSPIRRYPDLLLHRAIKCVLFKPNEYMKDLKKENNLFNLNRIKKIGMHCSMTERRADEATRDVMDWLKCDFMKKKIGNTFTGVVSSVVSFGFFVRLNKYFIDGLVRIENLNDNYYFDSIGLKFIGKSTKNIFRLGDLVQVKVISVNFIQKKIELSLCSN</sequence>
<feature type="domain" description="S1 motif" evidence="9">
    <location>
        <begin position="648"/>
        <end position="728"/>
    </location>
</feature>
<dbReference type="Pfam" id="PF00575">
    <property type="entry name" value="S1"/>
    <property type="match status" value="1"/>
</dbReference>
<dbReference type="Pfam" id="PF08206">
    <property type="entry name" value="OB_RNB"/>
    <property type="match status" value="1"/>
</dbReference>
<protein>
    <recommendedName>
        <fullName evidence="8">Ribonuclease R</fullName>
        <shortName evidence="8">RNase R</shortName>
        <ecNumber evidence="8">3.1.13.1</ecNumber>
    </recommendedName>
</protein>
<dbReference type="InterPro" id="IPR050180">
    <property type="entry name" value="RNR_Ribonuclease"/>
</dbReference>
<dbReference type="InterPro" id="IPR022966">
    <property type="entry name" value="RNase_II/R_CS"/>
</dbReference>
<comment type="catalytic activity">
    <reaction evidence="1 8">
        <text>Exonucleolytic cleavage in the 3'- to 5'-direction to yield nucleoside 5'-phosphates.</text>
        <dbReference type="EC" id="3.1.13.1"/>
    </reaction>
</comment>
<dbReference type="PROSITE" id="PS50126">
    <property type="entry name" value="S1"/>
    <property type="match status" value="1"/>
</dbReference>
<comment type="similarity">
    <text evidence="8">Belongs to the RNR ribonuclease family. RNase R subfamily.</text>
</comment>
<dbReference type="GO" id="GO:0008859">
    <property type="term" value="F:exoribonuclease II activity"/>
    <property type="evidence" value="ECO:0007669"/>
    <property type="project" value="UniProtKB-UniRule"/>
</dbReference>
<dbReference type="InterPro" id="IPR012340">
    <property type="entry name" value="NA-bd_OB-fold"/>
</dbReference>
<dbReference type="Pfam" id="PF17876">
    <property type="entry name" value="CSD2"/>
    <property type="match status" value="1"/>
</dbReference>
<dbReference type="EC" id="3.1.13.1" evidence="8"/>
<dbReference type="NCBIfam" id="TIGR00358">
    <property type="entry name" value="3_prime_RNase"/>
    <property type="match status" value="1"/>
</dbReference>
<dbReference type="SMART" id="SM00316">
    <property type="entry name" value="S1"/>
    <property type="match status" value="1"/>
</dbReference>
<dbReference type="SMART" id="SM00357">
    <property type="entry name" value="CSP"/>
    <property type="match status" value="1"/>
</dbReference>
<dbReference type="EMBL" id="CP135018">
    <property type="protein sequence ID" value="XAJ80840.1"/>
    <property type="molecule type" value="Genomic_DNA"/>
</dbReference>
<dbReference type="SUPFAM" id="SSF50249">
    <property type="entry name" value="Nucleic acid-binding proteins"/>
    <property type="match status" value="4"/>
</dbReference>
<comment type="function">
    <text evidence="8">3'-5' exoribonuclease that releases 5'-nucleoside monophosphates and is involved in maturation of structured RNAs.</text>
</comment>
<dbReference type="InterPro" id="IPR001900">
    <property type="entry name" value="RNase_II/R"/>
</dbReference>
<dbReference type="InterPro" id="IPR004476">
    <property type="entry name" value="RNase_II/RNase_R"/>
</dbReference>
<dbReference type="InterPro" id="IPR040476">
    <property type="entry name" value="CSD2"/>
</dbReference>
<dbReference type="PANTHER" id="PTHR23355:SF9">
    <property type="entry name" value="DIS3-LIKE EXONUCLEASE 2"/>
    <property type="match status" value="1"/>
</dbReference>
<comment type="subunit">
    <text evidence="8">Monomer.</text>
</comment>
<dbReference type="GO" id="GO:0003723">
    <property type="term" value="F:RNA binding"/>
    <property type="evidence" value="ECO:0007669"/>
    <property type="project" value="UniProtKB-UniRule"/>
</dbReference>
<evidence type="ECO:0000256" key="2">
    <source>
        <dbReference type="ARBA" id="ARBA00004496"/>
    </source>
</evidence>
<dbReference type="GO" id="GO:0006402">
    <property type="term" value="P:mRNA catabolic process"/>
    <property type="evidence" value="ECO:0007669"/>
    <property type="project" value="TreeGrafter"/>
</dbReference>
<dbReference type="CDD" id="cd04471">
    <property type="entry name" value="S1_RNase_R"/>
    <property type="match status" value="1"/>
</dbReference>
<dbReference type="Pfam" id="PF00773">
    <property type="entry name" value="RNB"/>
    <property type="match status" value="1"/>
</dbReference>
<dbReference type="HAMAP" id="MF_01895">
    <property type="entry name" value="RNase_R"/>
    <property type="match status" value="1"/>
</dbReference>
<dbReference type="InterPro" id="IPR011805">
    <property type="entry name" value="RNase_R"/>
</dbReference>
<evidence type="ECO:0000256" key="4">
    <source>
        <dbReference type="ARBA" id="ARBA00022722"/>
    </source>
</evidence>
<name>A0AAU6W521_9GAMM</name>
<dbReference type="SMART" id="SM00955">
    <property type="entry name" value="RNB"/>
    <property type="match status" value="1"/>
</dbReference>
<dbReference type="NCBIfam" id="TIGR02063">
    <property type="entry name" value="RNase_R"/>
    <property type="match status" value="1"/>
</dbReference>
<evidence type="ECO:0000256" key="6">
    <source>
        <dbReference type="ARBA" id="ARBA00022839"/>
    </source>
</evidence>
<evidence type="ECO:0000256" key="8">
    <source>
        <dbReference type="HAMAP-Rule" id="MF_01895"/>
    </source>
</evidence>
<keyword evidence="6 8" id="KW-0269">Exonuclease</keyword>
<proteinExistence type="inferred from homology"/>
<dbReference type="Gene3D" id="2.40.50.140">
    <property type="entry name" value="Nucleic acid-binding proteins"/>
    <property type="match status" value="2"/>
</dbReference>
<evidence type="ECO:0000256" key="1">
    <source>
        <dbReference type="ARBA" id="ARBA00001849"/>
    </source>
</evidence>
<evidence type="ECO:0000259" key="9">
    <source>
        <dbReference type="PROSITE" id="PS50126"/>
    </source>
</evidence>
<dbReference type="GO" id="GO:0005829">
    <property type="term" value="C:cytosol"/>
    <property type="evidence" value="ECO:0007669"/>
    <property type="project" value="UniProtKB-ARBA"/>
</dbReference>
<dbReference type="AlphaFoldDB" id="A0AAU6W521"/>
<keyword evidence="7 8" id="KW-0694">RNA-binding</keyword>
<reference evidence="10" key="1">
    <citation type="submission" date="2024-06" db="EMBL/GenBank/DDBJ databases">
        <title>Unveiling Genomic Reduction in Obligate Endosymbionts Buchnera of Aphids: Insights from Phylogenomic Comparative Analysis with Novel Genome Data and Co-obligate Endosymbionts.</title>
        <authorList>
            <person name="Lu C."/>
            <person name="Zou T."/>
            <person name="Liu Q."/>
            <person name="Huang X."/>
        </authorList>
    </citation>
    <scope>NUCLEOTIDE SEQUENCE</scope>
    <source>
        <strain evidence="10">Aphau13</strain>
    </source>
</reference>
<dbReference type="InterPro" id="IPR003029">
    <property type="entry name" value="S1_domain"/>
</dbReference>
<evidence type="ECO:0000256" key="7">
    <source>
        <dbReference type="ARBA" id="ARBA00022884"/>
    </source>
</evidence>
<evidence type="ECO:0000313" key="10">
    <source>
        <dbReference type="EMBL" id="XAJ80840.1"/>
    </source>
</evidence>
<dbReference type="PANTHER" id="PTHR23355">
    <property type="entry name" value="RIBONUCLEASE"/>
    <property type="match status" value="1"/>
</dbReference>
<comment type="subcellular location">
    <subcellularLocation>
        <location evidence="2 8">Cytoplasm</location>
    </subcellularLocation>
</comment>
<dbReference type="PROSITE" id="PS01175">
    <property type="entry name" value="RIBONUCLEASE_II"/>
    <property type="match status" value="1"/>
</dbReference>
<evidence type="ECO:0000256" key="3">
    <source>
        <dbReference type="ARBA" id="ARBA00022490"/>
    </source>
</evidence>
<keyword evidence="4 8" id="KW-0540">Nuclease</keyword>